<feature type="region of interest" description="Disordered" evidence="1">
    <location>
        <begin position="1"/>
        <end position="153"/>
    </location>
</feature>
<evidence type="ECO:0000313" key="3">
    <source>
        <dbReference type="EMBL" id="TIA41836.1"/>
    </source>
</evidence>
<feature type="region of interest" description="Disordered" evidence="1">
    <location>
        <begin position="545"/>
        <end position="598"/>
    </location>
</feature>
<feature type="compositionally biased region" description="Low complexity" evidence="1">
    <location>
        <begin position="50"/>
        <end position="59"/>
    </location>
</feature>
<organism evidence="3 4">
    <name type="scientific">Aureobasidium pullulans</name>
    <name type="common">Black yeast</name>
    <name type="synonym">Pullularia pullulans</name>
    <dbReference type="NCBI Taxonomy" id="5580"/>
    <lineage>
        <taxon>Eukaryota</taxon>
        <taxon>Fungi</taxon>
        <taxon>Dikarya</taxon>
        <taxon>Ascomycota</taxon>
        <taxon>Pezizomycotina</taxon>
        <taxon>Dothideomycetes</taxon>
        <taxon>Dothideomycetidae</taxon>
        <taxon>Dothideales</taxon>
        <taxon>Saccotheciaceae</taxon>
        <taxon>Aureobasidium</taxon>
    </lineage>
</organism>
<name>A0A4T0C332_AURPU</name>
<dbReference type="InterPro" id="IPR000095">
    <property type="entry name" value="CRIB_dom"/>
</dbReference>
<dbReference type="EMBL" id="QZBZ01000016">
    <property type="protein sequence ID" value="TIA41836.1"/>
    <property type="molecule type" value="Genomic_DNA"/>
</dbReference>
<dbReference type="Proteomes" id="UP000308724">
    <property type="component" value="Unassembled WGS sequence"/>
</dbReference>
<feature type="region of interest" description="Disordered" evidence="1">
    <location>
        <begin position="742"/>
        <end position="788"/>
    </location>
</feature>
<feature type="region of interest" description="Disordered" evidence="1">
    <location>
        <begin position="435"/>
        <end position="461"/>
    </location>
</feature>
<evidence type="ECO:0000313" key="4">
    <source>
        <dbReference type="Proteomes" id="UP000308724"/>
    </source>
</evidence>
<feature type="region of interest" description="Disordered" evidence="1">
    <location>
        <begin position="494"/>
        <end position="528"/>
    </location>
</feature>
<protein>
    <recommendedName>
        <fullName evidence="2">CRIB domain-containing protein</fullName>
    </recommendedName>
</protein>
<feature type="compositionally biased region" description="Low complexity" evidence="1">
    <location>
        <begin position="495"/>
        <end position="511"/>
    </location>
</feature>
<feature type="compositionally biased region" description="Basic and acidic residues" evidence="1">
    <location>
        <begin position="141"/>
        <end position="153"/>
    </location>
</feature>
<gene>
    <name evidence="3" type="ORF">D6C78_01480</name>
</gene>
<feature type="compositionally biased region" description="Polar residues" evidence="1">
    <location>
        <begin position="587"/>
        <end position="596"/>
    </location>
</feature>
<dbReference type="PROSITE" id="PS50108">
    <property type="entry name" value="CRIB"/>
    <property type="match status" value="1"/>
</dbReference>
<feature type="compositionally biased region" description="Low complexity" evidence="1">
    <location>
        <begin position="574"/>
        <end position="586"/>
    </location>
</feature>
<feature type="region of interest" description="Disordered" evidence="1">
    <location>
        <begin position="654"/>
        <end position="704"/>
    </location>
</feature>
<proteinExistence type="predicted"/>
<accession>A0A4T0C332</accession>
<feature type="compositionally biased region" description="Polar residues" evidence="1">
    <location>
        <begin position="70"/>
        <end position="85"/>
    </location>
</feature>
<dbReference type="AlphaFoldDB" id="A0A4T0C332"/>
<feature type="domain" description="CRIB" evidence="2">
    <location>
        <begin position="189"/>
        <end position="202"/>
    </location>
</feature>
<feature type="compositionally biased region" description="Low complexity" evidence="1">
    <location>
        <begin position="687"/>
        <end position="697"/>
    </location>
</feature>
<feature type="compositionally biased region" description="Low complexity" evidence="1">
    <location>
        <begin position="302"/>
        <end position="315"/>
    </location>
</feature>
<reference evidence="3 4" key="1">
    <citation type="submission" date="2018-10" db="EMBL/GenBank/DDBJ databases">
        <title>Fifty Aureobasidium pullulans genomes reveal a recombining polyextremotolerant generalist.</title>
        <authorList>
            <person name="Gostincar C."/>
            <person name="Turk M."/>
            <person name="Zajc J."/>
            <person name="Gunde-Cimerman N."/>
        </authorList>
    </citation>
    <scope>NUCLEOTIDE SEQUENCE [LARGE SCALE GENOMIC DNA]</scope>
    <source>
        <strain evidence="3 4">EXF-1645</strain>
    </source>
</reference>
<comment type="caution">
    <text evidence="3">The sequence shown here is derived from an EMBL/GenBank/DDBJ whole genome shotgun (WGS) entry which is preliminary data.</text>
</comment>
<sequence>MAPKWFSQSDDLSYQQSDPMASTTTEPTPKKASRLSATFGTDSRPWNFMSSSSDRSSSSSRKRLSLFGARNSTASSADVFSSGHSSPRDSAFVQSGRPEFSPRPESRFSIDSKSTAVALPTPTDSWRSSIFSRRRSAKSSKSSESKDEPLMRWLRTDSRTPGWRRESTDCEREHDSEEAFYQTLRKKNISAPFNFQHVTHTQQEQLPQLESVTDSELVSEFWAASAFQAPKSELRGIKADPVDSSFRVRANERRPSTASSVRSDPFASRHRGLSFTSSVHELDSTPRTPQDVESPLDERARSLSLTSRSHSFSRLDLPSRERLAALGAEQREPPTMLHPALRGQMTPPTVERTSSQPQIFELPGTSLESVPEEMEGCGPSPAKLPRAKAMLDLSPLASPKLSPRSSPSLNSTARQKNGLVFTPFPIGNAFAQAHGGTGVEVPRTSSESRLSFSVDGNVPSLTSGESWENDIDFCYLVEAESSCDFDWESVRSSRKGSASSARRDSTTSVSVQRASYSDPSRRASIKSQPDVEALFADFDGSSTFVKDQTRHDSPQMSVSRADLSPILESPAKVTTTNSSSDTVSPTKPSHTRSISLDDNVKCGHSLDRSARWSIASPLCLPEDAKRRGITFTHPVYKSRAVRMSVPASFAAPPLPPPKTALPPLPAPLPAQQPAQQPAKPVSPPLSPTSTWPSSFPTMRRPSSAQDRAILQAAGRFVRNGRASSRPTTPSRLSHVQHAFRNSPSMAMDSPTTPPKTTATDFKYGGIYPSPPMSPPEQHQGFQDYPAWI</sequence>
<feature type="compositionally biased region" description="Low complexity" evidence="1">
    <location>
        <begin position="7"/>
        <end position="18"/>
    </location>
</feature>
<feature type="compositionally biased region" description="Basic and acidic residues" evidence="1">
    <location>
        <begin position="100"/>
        <end position="110"/>
    </location>
</feature>
<evidence type="ECO:0000259" key="2">
    <source>
        <dbReference type="PROSITE" id="PS50108"/>
    </source>
</evidence>
<feature type="compositionally biased region" description="Pro residues" evidence="1">
    <location>
        <begin position="654"/>
        <end position="670"/>
    </location>
</feature>
<evidence type="ECO:0000256" key="1">
    <source>
        <dbReference type="SAM" id="MobiDB-lite"/>
    </source>
</evidence>
<feature type="region of interest" description="Disordered" evidence="1">
    <location>
        <begin position="246"/>
        <end position="316"/>
    </location>
</feature>